<proteinExistence type="predicted"/>
<dbReference type="EMBL" id="AMCI01002351">
    <property type="protein sequence ID" value="EJX02951.1"/>
    <property type="molecule type" value="Genomic_DNA"/>
</dbReference>
<sequence>MVFVSAKPVDGTDAVLTSANFSGLSKETIMTREMQSQNPTLME</sequence>
<evidence type="ECO:0000313" key="1">
    <source>
        <dbReference type="EMBL" id="EJX02951.1"/>
    </source>
</evidence>
<accession>J9CRX4</accession>
<reference evidence="1" key="1">
    <citation type="journal article" date="2012" name="PLoS ONE">
        <title>Gene sets for utilization of primary and secondary nutrition supplies in the distal gut of endangered iberian lynx.</title>
        <authorList>
            <person name="Alcaide M."/>
            <person name="Messina E."/>
            <person name="Richter M."/>
            <person name="Bargiela R."/>
            <person name="Peplies J."/>
            <person name="Huws S.A."/>
            <person name="Newbold C.J."/>
            <person name="Golyshin P.N."/>
            <person name="Simon M.A."/>
            <person name="Lopez G."/>
            <person name="Yakimov M.M."/>
            <person name="Ferrer M."/>
        </authorList>
    </citation>
    <scope>NUCLEOTIDE SEQUENCE</scope>
</reference>
<comment type="caution">
    <text evidence="1">The sequence shown here is derived from an EMBL/GenBank/DDBJ whole genome shotgun (WGS) entry which is preliminary data.</text>
</comment>
<feature type="non-terminal residue" evidence="1">
    <location>
        <position position="43"/>
    </location>
</feature>
<organism evidence="1">
    <name type="scientific">gut metagenome</name>
    <dbReference type="NCBI Taxonomy" id="749906"/>
    <lineage>
        <taxon>unclassified sequences</taxon>
        <taxon>metagenomes</taxon>
        <taxon>organismal metagenomes</taxon>
    </lineage>
</organism>
<protein>
    <submittedName>
        <fullName evidence="1">Uncharacterized protein</fullName>
    </submittedName>
</protein>
<dbReference type="AlphaFoldDB" id="J9CRX4"/>
<name>J9CRX4_9ZZZZ</name>
<gene>
    <name evidence="1" type="ORF">EVA_08946</name>
</gene>